<dbReference type="InterPro" id="IPR011610">
    <property type="entry name" value="SAM_mthyl_Trfase_ML2640-like"/>
</dbReference>
<keyword evidence="5 6" id="KW-0949">S-adenosyl-L-methionine</keyword>
<evidence type="ECO:0000256" key="2">
    <source>
        <dbReference type="ARBA" id="ARBA00008138"/>
    </source>
</evidence>
<dbReference type="Pfam" id="PF04072">
    <property type="entry name" value="LCM"/>
    <property type="match status" value="1"/>
</dbReference>
<dbReference type="EC" id="2.1.1.-" evidence="6"/>
<evidence type="ECO:0000313" key="8">
    <source>
        <dbReference type="Proteomes" id="UP001589894"/>
    </source>
</evidence>
<evidence type="ECO:0000256" key="1">
    <source>
        <dbReference type="ARBA" id="ARBA00003907"/>
    </source>
</evidence>
<dbReference type="Gene3D" id="3.40.50.150">
    <property type="entry name" value="Vaccinia Virus protein VP39"/>
    <property type="match status" value="1"/>
</dbReference>
<dbReference type="InterPro" id="IPR029063">
    <property type="entry name" value="SAM-dependent_MTases_sf"/>
</dbReference>
<dbReference type="RefSeq" id="WP_377342679.1">
    <property type="nucleotide sequence ID" value="NZ_JBHLUE010000021.1"/>
</dbReference>
<dbReference type="PANTHER" id="PTHR43619">
    <property type="entry name" value="S-ADENOSYL-L-METHIONINE-DEPENDENT METHYLTRANSFERASE YKTD-RELATED"/>
    <property type="match status" value="1"/>
</dbReference>
<evidence type="ECO:0000256" key="5">
    <source>
        <dbReference type="ARBA" id="ARBA00022691"/>
    </source>
</evidence>
<dbReference type="SUPFAM" id="SSF53335">
    <property type="entry name" value="S-adenosyl-L-methionine-dependent methyltransferases"/>
    <property type="match status" value="1"/>
</dbReference>
<protein>
    <recommendedName>
        <fullName evidence="6">S-adenosyl-L-methionine-dependent methyltransferase</fullName>
        <ecNumber evidence="6">2.1.1.-</ecNumber>
    </recommendedName>
</protein>
<accession>A0ABV6P4I2</accession>
<dbReference type="GO" id="GO:0008168">
    <property type="term" value="F:methyltransferase activity"/>
    <property type="evidence" value="ECO:0007669"/>
    <property type="project" value="UniProtKB-KW"/>
</dbReference>
<keyword evidence="3 6" id="KW-0489">Methyltransferase</keyword>
<dbReference type="PANTHER" id="PTHR43619:SF2">
    <property type="entry name" value="S-ADENOSYL-L-METHIONINE-DEPENDENT METHYLTRANSFERASES SUPERFAMILY PROTEIN"/>
    <property type="match status" value="1"/>
</dbReference>
<organism evidence="7 8">
    <name type="scientific">Plantactinospora siamensis</name>
    <dbReference type="NCBI Taxonomy" id="555372"/>
    <lineage>
        <taxon>Bacteria</taxon>
        <taxon>Bacillati</taxon>
        <taxon>Actinomycetota</taxon>
        <taxon>Actinomycetes</taxon>
        <taxon>Micromonosporales</taxon>
        <taxon>Micromonosporaceae</taxon>
        <taxon>Plantactinospora</taxon>
    </lineage>
</organism>
<dbReference type="GO" id="GO:0032259">
    <property type="term" value="P:methylation"/>
    <property type="evidence" value="ECO:0007669"/>
    <property type="project" value="UniProtKB-KW"/>
</dbReference>
<evidence type="ECO:0000313" key="7">
    <source>
        <dbReference type="EMBL" id="MFC0567382.1"/>
    </source>
</evidence>
<dbReference type="EMBL" id="JBHLUE010000021">
    <property type="protein sequence ID" value="MFC0567382.1"/>
    <property type="molecule type" value="Genomic_DNA"/>
</dbReference>
<evidence type="ECO:0000256" key="6">
    <source>
        <dbReference type="RuleBase" id="RU362030"/>
    </source>
</evidence>
<name>A0ABV6P4I2_9ACTN</name>
<reference evidence="7 8" key="1">
    <citation type="submission" date="2024-09" db="EMBL/GenBank/DDBJ databases">
        <authorList>
            <person name="Sun Q."/>
            <person name="Mori K."/>
        </authorList>
    </citation>
    <scope>NUCLEOTIDE SEQUENCE [LARGE SCALE GENOMIC DNA]</scope>
    <source>
        <strain evidence="7 8">TBRC 2205</strain>
    </source>
</reference>
<comment type="caution">
    <text evidence="7">The sequence shown here is derived from an EMBL/GenBank/DDBJ whole genome shotgun (WGS) entry which is preliminary data.</text>
</comment>
<dbReference type="NCBIfam" id="TIGR00027">
    <property type="entry name" value="mthyl_TIGR00027"/>
    <property type="match status" value="1"/>
</dbReference>
<comment type="similarity">
    <text evidence="2 6">Belongs to the UPF0677 family.</text>
</comment>
<dbReference type="InterPro" id="IPR007213">
    <property type="entry name" value="Ppm1/Ppm2/Tcmp"/>
</dbReference>
<comment type="function">
    <text evidence="1 6">Exhibits S-adenosyl-L-methionine-dependent methyltransferase activity.</text>
</comment>
<gene>
    <name evidence="7" type="ORF">ACFFHU_24995</name>
</gene>
<evidence type="ECO:0000256" key="4">
    <source>
        <dbReference type="ARBA" id="ARBA00022679"/>
    </source>
</evidence>
<sequence length="299" mass="32316">MEHRPNGEPMPEALRASRTAVLVCQGRAAADGRIAPGRFADPTALPLLRAAEREPVEWVRADSPPGPWRQRVDYETVRANAEAIVPRTVAIDDAVRAHPGPQVVILGAGLDGRAWRMPELADVAVFEVDQPASQRDKRDRAAALPGRPPTFVPVDFRRDRLADALAAAGHRADRATTWIWEGVVPYLTAREVTATVAAVAGCSAPGSRLIVNFQTPALTATLGRLVSRALAASTGRSSVWAAEPWRSLWKPEAMARLLADHGWTVTDQRDLLQAARALGVPIAHPATLRHGQVMVADRN</sequence>
<proteinExistence type="inferred from homology"/>
<keyword evidence="4" id="KW-0808">Transferase</keyword>
<evidence type="ECO:0000256" key="3">
    <source>
        <dbReference type="ARBA" id="ARBA00022603"/>
    </source>
</evidence>
<keyword evidence="8" id="KW-1185">Reference proteome</keyword>
<dbReference type="Proteomes" id="UP001589894">
    <property type="component" value="Unassembled WGS sequence"/>
</dbReference>